<evidence type="ECO:0000256" key="2">
    <source>
        <dbReference type="ARBA" id="ARBA00022692"/>
    </source>
</evidence>
<name>A0A0P0F4T2_AZOBR</name>
<dbReference type="RefSeq" id="WP_035675372.1">
    <property type="nucleotide sequence ID" value="NZ_CP012914.1"/>
</dbReference>
<feature type="transmembrane region" description="Helical" evidence="5">
    <location>
        <begin position="33"/>
        <end position="50"/>
    </location>
</feature>
<feature type="domain" description="EamA" evidence="6">
    <location>
        <begin position="7"/>
        <end position="129"/>
    </location>
</feature>
<dbReference type="EMBL" id="CP032339">
    <property type="protein sequence ID" value="QCO09706.1"/>
    <property type="molecule type" value="Genomic_DNA"/>
</dbReference>
<evidence type="ECO:0000256" key="5">
    <source>
        <dbReference type="SAM" id="Phobius"/>
    </source>
</evidence>
<dbReference type="GO" id="GO:0016020">
    <property type="term" value="C:membrane"/>
    <property type="evidence" value="ECO:0007669"/>
    <property type="project" value="UniProtKB-SubCell"/>
</dbReference>
<proteinExistence type="predicted"/>
<evidence type="ECO:0000313" key="10">
    <source>
        <dbReference type="Proteomes" id="UP001277471"/>
    </source>
</evidence>
<protein>
    <submittedName>
        <fullName evidence="8">EamA family transporter</fullName>
    </submittedName>
</protein>
<dbReference type="PANTHER" id="PTHR32322:SF9">
    <property type="entry name" value="AMINO-ACID METABOLITE EFFLUX PUMP-RELATED"/>
    <property type="match status" value="1"/>
</dbReference>
<dbReference type="InterPro" id="IPR000620">
    <property type="entry name" value="EamA_dom"/>
</dbReference>
<dbReference type="Proteomes" id="UP000298774">
    <property type="component" value="Chromosome"/>
</dbReference>
<dbReference type="PANTHER" id="PTHR32322">
    <property type="entry name" value="INNER MEMBRANE TRANSPORTER"/>
    <property type="match status" value="1"/>
</dbReference>
<evidence type="ECO:0000259" key="6">
    <source>
        <dbReference type="Pfam" id="PF00892"/>
    </source>
</evidence>
<keyword evidence="4 5" id="KW-0472">Membrane</keyword>
<evidence type="ECO:0000313" key="8">
    <source>
        <dbReference type="EMBL" id="QCO09706.1"/>
    </source>
</evidence>
<gene>
    <name evidence="8" type="ORF">D3868_12080</name>
    <name evidence="7" type="ORF">SIM66_19135</name>
</gene>
<feature type="transmembrane region" description="Helical" evidence="5">
    <location>
        <begin position="169"/>
        <end position="189"/>
    </location>
</feature>
<evidence type="ECO:0000313" key="9">
    <source>
        <dbReference type="Proteomes" id="UP000298774"/>
    </source>
</evidence>
<reference evidence="8 9" key="1">
    <citation type="submission" date="2018-09" db="EMBL/GenBank/DDBJ databases">
        <title>Whole genome based analysis of evolution and adaptive divergence in Indian and Brazilian strains of Azospirillum brasilense.</title>
        <authorList>
            <person name="Singh C."/>
            <person name="Tripathi A.K."/>
        </authorList>
    </citation>
    <scope>NUCLEOTIDE SEQUENCE [LARGE SCALE GENOMIC DNA]</scope>
    <source>
        <strain evidence="8 9">MTCC4038</strain>
    </source>
</reference>
<dbReference type="KEGG" id="abf:AMK58_03980"/>
<sequence>MSLRDSLLALLVMATWGLNFVVAKWGLAEFPPLFIMALRFLAVAALILPFKRIPWSAVRPIAILSVTLGTVHFPLMFTGLNGIDAATASLAAQAQVPFSSLLAALVFKDKLGWRRAAGMAAAFAGVAVIAGEPRLSGSLVPLFMILGASFAFAVASIQMKLIVGVDGFALNGWMALFAAPQLLLLSILFEEGQMAALTDATLWGWGAIAYMAVGVTIGAYGMWYPLLRKYSVNQTMPFLLTVPVFGVLAGVLLMDDPFTLRLVLGGLLTVGGMAVIVKRRPTTLAEKVTNPT</sequence>
<evidence type="ECO:0000256" key="3">
    <source>
        <dbReference type="ARBA" id="ARBA00022989"/>
    </source>
</evidence>
<organism evidence="8 9">
    <name type="scientific">Azospirillum brasilense</name>
    <dbReference type="NCBI Taxonomy" id="192"/>
    <lineage>
        <taxon>Bacteria</taxon>
        <taxon>Pseudomonadati</taxon>
        <taxon>Pseudomonadota</taxon>
        <taxon>Alphaproteobacteria</taxon>
        <taxon>Rhodospirillales</taxon>
        <taxon>Azospirillaceae</taxon>
        <taxon>Azospirillum</taxon>
    </lineage>
</organism>
<dbReference type="EMBL" id="JAWXYC010000004">
    <property type="protein sequence ID" value="MDX5953295.1"/>
    <property type="molecule type" value="Genomic_DNA"/>
</dbReference>
<feature type="transmembrane region" description="Helical" evidence="5">
    <location>
        <begin position="235"/>
        <end position="254"/>
    </location>
</feature>
<keyword evidence="3 5" id="KW-1133">Transmembrane helix</keyword>
<keyword evidence="2 5" id="KW-0812">Transmembrane</keyword>
<feature type="domain" description="EamA" evidence="6">
    <location>
        <begin position="142"/>
        <end position="277"/>
    </location>
</feature>
<dbReference type="InterPro" id="IPR050638">
    <property type="entry name" value="AA-Vitamin_Transporters"/>
</dbReference>
<dbReference type="Pfam" id="PF00892">
    <property type="entry name" value="EamA"/>
    <property type="match status" value="2"/>
</dbReference>
<feature type="transmembrane region" description="Helical" evidence="5">
    <location>
        <begin position="62"/>
        <end position="80"/>
    </location>
</feature>
<comment type="subcellular location">
    <subcellularLocation>
        <location evidence="1">Membrane</location>
        <topology evidence="1">Multi-pass membrane protein</topology>
    </subcellularLocation>
</comment>
<feature type="transmembrane region" description="Helical" evidence="5">
    <location>
        <begin position="260"/>
        <end position="277"/>
    </location>
</feature>
<feature type="transmembrane region" description="Helical" evidence="5">
    <location>
        <begin position="201"/>
        <end position="223"/>
    </location>
</feature>
<dbReference type="AlphaFoldDB" id="A0A0P0F4T2"/>
<dbReference type="SUPFAM" id="SSF103481">
    <property type="entry name" value="Multidrug resistance efflux transporter EmrE"/>
    <property type="match status" value="2"/>
</dbReference>
<accession>A0A0P0F4T2</accession>
<evidence type="ECO:0000313" key="7">
    <source>
        <dbReference type="EMBL" id="MDX5953295.1"/>
    </source>
</evidence>
<feature type="transmembrane region" description="Helical" evidence="5">
    <location>
        <begin position="139"/>
        <end position="157"/>
    </location>
</feature>
<dbReference type="GeneID" id="56450495"/>
<dbReference type="InterPro" id="IPR037185">
    <property type="entry name" value="EmrE-like"/>
</dbReference>
<reference evidence="7 10" key="2">
    <citation type="submission" date="2023-11" db="EMBL/GenBank/DDBJ databases">
        <title>MicrobeMod: A computational toolkit for identifying prokaryotic methylation and restriction-modification with nanopore sequencing.</title>
        <authorList>
            <person name="Crits-Christoph A."/>
            <person name="Kang S.C."/>
            <person name="Lee H."/>
            <person name="Ostrov N."/>
        </authorList>
    </citation>
    <scope>NUCLEOTIDE SEQUENCE [LARGE SCALE GENOMIC DNA]</scope>
    <source>
        <strain evidence="7 10">ATCC 29145</strain>
    </source>
</reference>
<evidence type="ECO:0000256" key="1">
    <source>
        <dbReference type="ARBA" id="ARBA00004141"/>
    </source>
</evidence>
<keyword evidence="10" id="KW-1185">Reference proteome</keyword>
<feature type="transmembrane region" description="Helical" evidence="5">
    <location>
        <begin position="116"/>
        <end position="133"/>
    </location>
</feature>
<dbReference type="Proteomes" id="UP001277471">
    <property type="component" value="Unassembled WGS sequence"/>
</dbReference>
<evidence type="ECO:0000256" key="4">
    <source>
        <dbReference type="ARBA" id="ARBA00023136"/>
    </source>
</evidence>